<comment type="caution">
    <text evidence="2">The sequence shown here is derived from an EMBL/GenBank/DDBJ whole genome shotgun (WGS) entry which is preliminary data.</text>
</comment>
<organism evidence="2 3">
    <name type="scientific">Roseibium polysiphoniae</name>
    <dbReference type="NCBI Taxonomy" id="2571221"/>
    <lineage>
        <taxon>Bacteria</taxon>
        <taxon>Pseudomonadati</taxon>
        <taxon>Pseudomonadota</taxon>
        <taxon>Alphaproteobacteria</taxon>
        <taxon>Hyphomicrobiales</taxon>
        <taxon>Stappiaceae</taxon>
        <taxon>Roseibium</taxon>
    </lineage>
</organism>
<dbReference type="EMBL" id="QTKU01000002">
    <property type="protein sequence ID" value="MBS8260556.1"/>
    <property type="molecule type" value="Genomic_DNA"/>
</dbReference>
<protein>
    <submittedName>
        <fullName evidence="2">Uncharacterized protein</fullName>
    </submittedName>
</protein>
<dbReference type="RefSeq" id="WP_213216071.1">
    <property type="nucleotide sequence ID" value="NZ_QTKU01000002.1"/>
</dbReference>
<reference evidence="2" key="2">
    <citation type="journal article" date="2021" name="Microorganisms">
        <title>Bacterial Dimethylsulfoniopropionate Biosynthesis in the East China Sea.</title>
        <authorList>
            <person name="Liu J."/>
            <person name="Zhang Y."/>
            <person name="Liu J."/>
            <person name="Zhong H."/>
            <person name="Williams B.T."/>
            <person name="Zheng Y."/>
            <person name="Curson A.R.J."/>
            <person name="Sun C."/>
            <person name="Sun H."/>
            <person name="Song D."/>
            <person name="Wagner Mackenzie B."/>
            <person name="Bermejo Martinez A."/>
            <person name="Todd J.D."/>
            <person name="Zhang X.H."/>
        </authorList>
    </citation>
    <scope>NUCLEOTIDE SEQUENCE</scope>
    <source>
        <strain evidence="2">AESS21</strain>
    </source>
</reference>
<name>A0A944GTI4_9HYPH</name>
<evidence type="ECO:0000313" key="3">
    <source>
        <dbReference type="Proteomes" id="UP000705379"/>
    </source>
</evidence>
<keyword evidence="1" id="KW-1133">Transmembrane helix</keyword>
<dbReference type="AlphaFoldDB" id="A0A944GTI4"/>
<evidence type="ECO:0000256" key="1">
    <source>
        <dbReference type="SAM" id="Phobius"/>
    </source>
</evidence>
<reference evidence="2" key="1">
    <citation type="submission" date="2018-08" db="EMBL/GenBank/DDBJ databases">
        <authorList>
            <person name="Jin W."/>
            <person name="Wang H."/>
            <person name="Yang Y."/>
            <person name="Li M."/>
            <person name="Liu J."/>
        </authorList>
    </citation>
    <scope>NUCLEOTIDE SEQUENCE</scope>
    <source>
        <strain evidence="2">AESS21</strain>
    </source>
</reference>
<feature type="transmembrane region" description="Helical" evidence="1">
    <location>
        <begin position="85"/>
        <end position="109"/>
    </location>
</feature>
<keyword evidence="1" id="KW-0472">Membrane</keyword>
<evidence type="ECO:0000313" key="2">
    <source>
        <dbReference type="EMBL" id="MBS8260556.1"/>
    </source>
</evidence>
<keyword evidence="1" id="KW-0812">Transmembrane</keyword>
<gene>
    <name evidence="2" type="ORF">DYI23_10030</name>
</gene>
<dbReference type="Proteomes" id="UP000705379">
    <property type="component" value="Unassembled WGS sequence"/>
</dbReference>
<feature type="transmembrane region" description="Helical" evidence="1">
    <location>
        <begin position="32"/>
        <end position="65"/>
    </location>
</feature>
<sequence>MSARYPFDPFALPNGPDIEFPVARQRRSFAQVLLRALLAIGGFIAASFVLSVVLFVPILIGEIIAIDAVVVGGQQTEVPDFVSKLGALFLGTLVVAVALLSIVASAALAAGKEGRWEHPVSDEVRREQEAARYEQLKLEAGHVRAL</sequence>
<accession>A0A944GTI4</accession>
<proteinExistence type="predicted"/>